<dbReference type="AlphaFoldDB" id="A0A8H9C3X5"/>
<dbReference type="EMBL" id="AP024145">
    <property type="protein sequence ID" value="BCM81680.1"/>
    <property type="molecule type" value="Genomic_DNA"/>
</dbReference>
<dbReference type="PROSITE" id="PS50977">
    <property type="entry name" value="HTH_TETR_2"/>
    <property type="match status" value="1"/>
</dbReference>
<dbReference type="RefSeq" id="WP_207180880.1">
    <property type="nucleotide sequence ID" value="NZ_AP024145.1"/>
</dbReference>
<dbReference type="PANTHER" id="PTHR30055">
    <property type="entry name" value="HTH-TYPE TRANSCRIPTIONAL REGULATOR RUTR"/>
    <property type="match status" value="1"/>
</dbReference>
<name>A0A8H9C3X5_9HYPH</name>
<organism evidence="6 7">
    <name type="scientific">Methylobacterium indicum</name>
    <dbReference type="NCBI Taxonomy" id="1775910"/>
    <lineage>
        <taxon>Bacteria</taxon>
        <taxon>Pseudomonadati</taxon>
        <taxon>Pseudomonadota</taxon>
        <taxon>Alphaproteobacteria</taxon>
        <taxon>Hyphomicrobiales</taxon>
        <taxon>Methylobacteriaceae</taxon>
        <taxon>Methylobacterium</taxon>
    </lineage>
</organism>
<dbReference type="SUPFAM" id="SSF48498">
    <property type="entry name" value="Tetracyclin repressor-like, C-terminal domain"/>
    <property type="match status" value="1"/>
</dbReference>
<sequence>MPSTPKVRAPLARTGMRDKIKKVATELLIKHGFHGMSFRDVAERCDITTTNIHYHFGSKQQLVEEIVADYVEETGARHRAIWLDENRSLPDKLRSVVAYNHERYRRFNRGKVSGRPWSLIGRLRLDSDVLSPAARASLASFTVTVHAAIDQAFAHAAATGELAKDAPREDLALLVVNLVNSSSVFTQDAGSFERLEQFFGAFERVMLDLYLVKPSSPTASRSFQASAPAPT</sequence>
<evidence type="ECO:0000256" key="3">
    <source>
        <dbReference type="ARBA" id="ARBA00023163"/>
    </source>
</evidence>
<dbReference type="InterPro" id="IPR036271">
    <property type="entry name" value="Tet_transcr_reg_TetR-rel_C_sf"/>
</dbReference>
<evidence type="ECO:0000313" key="6">
    <source>
        <dbReference type="EMBL" id="BCM81680.1"/>
    </source>
</evidence>
<keyword evidence="2 4" id="KW-0238">DNA-binding</keyword>
<protein>
    <submittedName>
        <fullName evidence="6">TetR family transcriptional regulator</fullName>
    </submittedName>
</protein>
<dbReference type="Pfam" id="PF00440">
    <property type="entry name" value="TetR_N"/>
    <property type="match status" value="1"/>
</dbReference>
<keyword evidence="3" id="KW-0804">Transcription</keyword>
<dbReference type="Gene3D" id="1.10.357.10">
    <property type="entry name" value="Tetracycline Repressor, domain 2"/>
    <property type="match status" value="1"/>
</dbReference>
<dbReference type="GO" id="GO:0000976">
    <property type="term" value="F:transcription cis-regulatory region binding"/>
    <property type="evidence" value="ECO:0007669"/>
    <property type="project" value="TreeGrafter"/>
</dbReference>
<evidence type="ECO:0000259" key="5">
    <source>
        <dbReference type="PROSITE" id="PS50977"/>
    </source>
</evidence>
<dbReference type="InterPro" id="IPR009057">
    <property type="entry name" value="Homeodomain-like_sf"/>
</dbReference>
<dbReference type="GO" id="GO:0003700">
    <property type="term" value="F:DNA-binding transcription factor activity"/>
    <property type="evidence" value="ECO:0007669"/>
    <property type="project" value="TreeGrafter"/>
</dbReference>
<dbReference type="KEGG" id="mind:mvi_01410"/>
<accession>A0A8H9C3X5</accession>
<dbReference type="Proteomes" id="UP000663508">
    <property type="component" value="Chromosome"/>
</dbReference>
<dbReference type="InterPro" id="IPR001647">
    <property type="entry name" value="HTH_TetR"/>
</dbReference>
<dbReference type="InterPro" id="IPR050109">
    <property type="entry name" value="HTH-type_TetR-like_transc_reg"/>
</dbReference>
<evidence type="ECO:0000313" key="7">
    <source>
        <dbReference type="Proteomes" id="UP000663508"/>
    </source>
</evidence>
<proteinExistence type="predicted"/>
<gene>
    <name evidence="6" type="ORF">mvi_01410</name>
</gene>
<dbReference type="PANTHER" id="PTHR30055:SF234">
    <property type="entry name" value="HTH-TYPE TRANSCRIPTIONAL REGULATOR BETI"/>
    <property type="match status" value="1"/>
</dbReference>
<dbReference type="SUPFAM" id="SSF46689">
    <property type="entry name" value="Homeodomain-like"/>
    <property type="match status" value="1"/>
</dbReference>
<evidence type="ECO:0000256" key="2">
    <source>
        <dbReference type="ARBA" id="ARBA00023125"/>
    </source>
</evidence>
<dbReference type="PRINTS" id="PR00455">
    <property type="entry name" value="HTHTETR"/>
</dbReference>
<feature type="DNA-binding region" description="H-T-H motif" evidence="4">
    <location>
        <begin position="37"/>
        <end position="56"/>
    </location>
</feature>
<evidence type="ECO:0000256" key="4">
    <source>
        <dbReference type="PROSITE-ProRule" id="PRU00335"/>
    </source>
</evidence>
<keyword evidence="1" id="KW-0805">Transcription regulation</keyword>
<evidence type="ECO:0000256" key="1">
    <source>
        <dbReference type="ARBA" id="ARBA00023015"/>
    </source>
</evidence>
<dbReference type="Gene3D" id="1.10.10.60">
    <property type="entry name" value="Homeodomain-like"/>
    <property type="match status" value="1"/>
</dbReference>
<reference evidence="6" key="1">
    <citation type="submission" date="2020-11" db="EMBL/GenBank/DDBJ databases">
        <title>Complete genome sequence of a novel pathogenic Methylobacterium strain isolated from rice in Vietnam.</title>
        <authorList>
            <person name="Lai K."/>
            <person name="Okazaki S."/>
            <person name="Higashi K."/>
            <person name="Mori H."/>
            <person name="Toyoda A."/>
            <person name="Kurokawa K."/>
        </authorList>
    </citation>
    <scope>NUCLEOTIDE SEQUENCE</scope>
    <source>
        <strain evidence="6">VL1</strain>
    </source>
</reference>
<feature type="domain" description="HTH tetR-type" evidence="5">
    <location>
        <begin position="14"/>
        <end position="74"/>
    </location>
</feature>